<evidence type="ECO:0000256" key="5">
    <source>
        <dbReference type="ARBA" id="ARBA00023157"/>
    </source>
</evidence>
<sequence>MFSKLTSVASIAIRAVATSVLGQCGTSSKGMSCGSVASAASKSVAPILEGLGIVVQDLNVPVGITCSPILWVAKSLSVVEENID</sequence>
<dbReference type="EMBL" id="LNZH02000190">
    <property type="protein sequence ID" value="OCB87614.1"/>
    <property type="molecule type" value="Genomic_DNA"/>
</dbReference>
<protein>
    <recommendedName>
        <fullName evidence="6">Hydrophobin</fullName>
    </recommendedName>
</protein>
<dbReference type="GO" id="GO:0005199">
    <property type="term" value="F:structural constituent of cell wall"/>
    <property type="evidence" value="ECO:0007669"/>
    <property type="project" value="InterPro"/>
</dbReference>
<gene>
    <name evidence="7" type="ORF">A7U60_g5319</name>
</gene>
<evidence type="ECO:0000256" key="2">
    <source>
        <dbReference type="ARBA" id="ARBA00010446"/>
    </source>
</evidence>
<dbReference type="OrthoDB" id="4225815at2759"/>
<dbReference type="Proteomes" id="UP000757232">
    <property type="component" value="Unassembled WGS sequence"/>
</dbReference>
<feature type="chain" id="PRO_5040543479" description="Hydrophobin" evidence="6">
    <location>
        <begin position="23"/>
        <end position="84"/>
    </location>
</feature>
<evidence type="ECO:0000256" key="1">
    <source>
        <dbReference type="ARBA" id="ARBA00004191"/>
    </source>
</evidence>
<dbReference type="AlphaFoldDB" id="A0A9Q5HXD2"/>
<dbReference type="InterPro" id="IPR001338">
    <property type="entry name" value="Class_I_Hydrophobin"/>
</dbReference>
<name>A0A9Q5HXD2_SANBA</name>
<feature type="signal peptide" evidence="6">
    <location>
        <begin position="1"/>
        <end position="22"/>
    </location>
</feature>
<keyword evidence="5 6" id="KW-1015">Disulfide bond</keyword>
<evidence type="ECO:0000256" key="3">
    <source>
        <dbReference type="ARBA" id="ARBA00022512"/>
    </source>
</evidence>
<evidence type="ECO:0000256" key="6">
    <source>
        <dbReference type="RuleBase" id="RU365009"/>
    </source>
</evidence>
<keyword evidence="3 6" id="KW-0134">Cell wall</keyword>
<organism evidence="7 8">
    <name type="scientific">Sanghuangporus baumii</name>
    <name type="common">Phellinus baumii</name>
    <dbReference type="NCBI Taxonomy" id="108892"/>
    <lineage>
        <taxon>Eukaryota</taxon>
        <taxon>Fungi</taxon>
        <taxon>Dikarya</taxon>
        <taxon>Basidiomycota</taxon>
        <taxon>Agaricomycotina</taxon>
        <taxon>Agaricomycetes</taxon>
        <taxon>Hymenochaetales</taxon>
        <taxon>Hymenochaetaceae</taxon>
        <taxon>Sanghuangporus</taxon>
    </lineage>
</organism>
<proteinExistence type="inferred from homology"/>
<evidence type="ECO:0000313" key="8">
    <source>
        <dbReference type="Proteomes" id="UP000757232"/>
    </source>
</evidence>
<keyword evidence="6" id="KW-0732">Signal</keyword>
<keyword evidence="4 6" id="KW-0964">Secreted</keyword>
<keyword evidence="8" id="KW-1185">Reference proteome</keyword>
<dbReference type="CDD" id="cd23507">
    <property type="entry name" value="hydrophobin_I"/>
    <property type="match status" value="1"/>
</dbReference>
<comment type="caution">
    <text evidence="7">The sequence shown here is derived from an EMBL/GenBank/DDBJ whole genome shotgun (WGS) entry which is preliminary data.</text>
</comment>
<comment type="similarity">
    <text evidence="2 6">Belongs to the fungal hydrophobin family.</text>
</comment>
<comment type="subcellular location">
    <subcellularLocation>
        <location evidence="1 6">Secreted</location>
        <location evidence="1 6">Cell wall</location>
    </subcellularLocation>
</comment>
<dbReference type="GO" id="GO:0009277">
    <property type="term" value="C:fungal-type cell wall"/>
    <property type="evidence" value="ECO:0007669"/>
    <property type="project" value="InterPro"/>
</dbReference>
<accession>A0A9Q5HXD2</accession>
<evidence type="ECO:0000313" key="7">
    <source>
        <dbReference type="EMBL" id="OCB87614.1"/>
    </source>
</evidence>
<evidence type="ECO:0000256" key="4">
    <source>
        <dbReference type="ARBA" id="ARBA00022525"/>
    </source>
</evidence>
<reference evidence="7" key="1">
    <citation type="submission" date="2016-06" db="EMBL/GenBank/DDBJ databases">
        <title>Draft Genome sequence of the fungus Inonotus baumii.</title>
        <authorList>
            <person name="Zhu H."/>
            <person name="Lin W."/>
        </authorList>
    </citation>
    <scope>NUCLEOTIDE SEQUENCE</scope>
    <source>
        <strain evidence="7">821</strain>
    </source>
</reference>
<dbReference type="Pfam" id="PF01185">
    <property type="entry name" value="Hydrophobin"/>
    <property type="match status" value="1"/>
</dbReference>